<organism evidence="1 2">
    <name type="scientific">Streptomyces noboritoensis</name>
    <dbReference type="NCBI Taxonomy" id="67337"/>
    <lineage>
        <taxon>Bacteria</taxon>
        <taxon>Bacillati</taxon>
        <taxon>Actinomycetota</taxon>
        <taxon>Actinomycetes</taxon>
        <taxon>Kitasatosporales</taxon>
        <taxon>Streptomycetaceae</taxon>
        <taxon>Streptomyces</taxon>
    </lineage>
</organism>
<accession>A0ABV6TCG4</accession>
<evidence type="ECO:0000313" key="2">
    <source>
        <dbReference type="Proteomes" id="UP001589887"/>
    </source>
</evidence>
<name>A0ABV6TCG4_9ACTN</name>
<keyword evidence="2" id="KW-1185">Reference proteome</keyword>
<proteinExistence type="predicted"/>
<dbReference type="RefSeq" id="WP_394316086.1">
    <property type="nucleotide sequence ID" value="NZ_JBHMQV010000001.1"/>
</dbReference>
<sequence length="169" mass="18295">MDAVIVGAAAGLLGAAVGAGGAIGAAAFAGRHQAKTQKDHWRRQFQRDTHVAFAVAWGNFHRTLIEASDLFRMGAIPAAEQLTSALTLADQQREKASDALSVLQLDGVRAVFMPAWQAHEHLVSLSHLLQSASDPNRRHEAVWAEVSRHVGAARQEYEHFIEAVNETNS</sequence>
<dbReference type="EMBL" id="JBHMQV010000001">
    <property type="protein sequence ID" value="MFC0842195.1"/>
    <property type="molecule type" value="Genomic_DNA"/>
</dbReference>
<evidence type="ECO:0008006" key="3">
    <source>
        <dbReference type="Google" id="ProtNLM"/>
    </source>
</evidence>
<protein>
    <recommendedName>
        <fullName evidence="3">Secreted protein</fullName>
    </recommendedName>
</protein>
<comment type="caution">
    <text evidence="1">The sequence shown here is derived from an EMBL/GenBank/DDBJ whole genome shotgun (WGS) entry which is preliminary data.</text>
</comment>
<dbReference type="Proteomes" id="UP001589887">
    <property type="component" value="Unassembled WGS sequence"/>
</dbReference>
<gene>
    <name evidence="1" type="ORF">ACFH04_00345</name>
</gene>
<reference evidence="1 2" key="1">
    <citation type="submission" date="2024-09" db="EMBL/GenBank/DDBJ databases">
        <authorList>
            <person name="Sun Q."/>
            <person name="Mori K."/>
        </authorList>
    </citation>
    <scope>NUCLEOTIDE SEQUENCE [LARGE SCALE GENOMIC DNA]</scope>
    <source>
        <strain evidence="1 2">JCM 4557</strain>
    </source>
</reference>
<evidence type="ECO:0000313" key="1">
    <source>
        <dbReference type="EMBL" id="MFC0842195.1"/>
    </source>
</evidence>